<gene>
    <name evidence="7" type="ORF">Cadr_000021240</name>
</gene>
<proteinExistence type="inferred from homology"/>
<keyword evidence="3" id="KW-0687">Ribonucleoprotein</keyword>
<name>A0A5N4CV28_CAMDR</name>
<keyword evidence="2 7" id="KW-0689">Ribosomal protein</keyword>
<feature type="compositionally biased region" description="Polar residues" evidence="6">
    <location>
        <begin position="57"/>
        <end position="71"/>
    </location>
</feature>
<dbReference type="EMBL" id="JWIN03000019">
    <property type="protein sequence ID" value="KAB1262713.1"/>
    <property type="molecule type" value="Genomic_DNA"/>
</dbReference>
<comment type="similarity">
    <text evidence="1">Belongs to the eukaryotic ribosomal protein eL29 family.</text>
</comment>
<accession>A0A5N4CV28</accession>
<keyword evidence="8" id="KW-1185">Reference proteome</keyword>
<comment type="caution">
    <text evidence="7">The sequence shown here is derived from an EMBL/GenBank/DDBJ whole genome shotgun (WGS) entry which is preliminary data.</text>
</comment>
<evidence type="ECO:0000256" key="4">
    <source>
        <dbReference type="ARBA" id="ARBA00035222"/>
    </source>
</evidence>
<evidence type="ECO:0000256" key="3">
    <source>
        <dbReference type="ARBA" id="ARBA00023274"/>
    </source>
</evidence>
<evidence type="ECO:0000256" key="5">
    <source>
        <dbReference type="ARBA" id="ARBA00035328"/>
    </source>
</evidence>
<reference evidence="7 8" key="1">
    <citation type="journal article" date="2019" name="Mol. Ecol. Resour.">
        <title>Improving Illumina assemblies with Hi-C and long reads: an example with the North African dromedary.</title>
        <authorList>
            <person name="Elbers J.P."/>
            <person name="Rogers M.F."/>
            <person name="Perelman P.L."/>
            <person name="Proskuryakova A.A."/>
            <person name="Serdyukova N.A."/>
            <person name="Johnson W.E."/>
            <person name="Horin P."/>
            <person name="Corander J."/>
            <person name="Murphy D."/>
            <person name="Burger P.A."/>
        </authorList>
    </citation>
    <scope>NUCLEOTIDE SEQUENCE [LARGE SCALE GENOMIC DNA]</scope>
    <source>
        <strain evidence="7">Drom800</strain>
        <tissue evidence="7">Blood</tissue>
    </source>
</reference>
<dbReference type="GO" id="GO:0003735">
    <property type="term" value="F:structural constituent of ribosome"/>
    <property type="evidence" value="ECO:0007669"/>
    <property type="project" value="InterPro"/>
</dbReference>
<dbReference type="PANTHER" id="PTHR12884:SF0">
    <property type="entry name" value="60S RIBOSOMAL PROTEIN L29"/>
    <property type="match status" value="1"/>
</dbReference>
<evidence type="ECO:0000256" key="6">
    <source>
        <dbReference type="SAM" id="MobiDB-lite"/>
    </source>
</evidence>
<dbReference type="AlphaFoldDB" id="A0A5N4CV28"/>
<organism evidence="7 8">
    <name type="scientific">Camelus dromedarius</name>
    <name type="common">Dromedary</name>
    <name type="synonym">Arabian camel</name>
    <dbReference type="NCBI Taxonomy" id="9838"/>
    <lineage>
        <taxon>Eukaryota</taxon>
        <taxon>Metazoa</taxon>
        <taxon>Chordata</taxon>
        <taxon>Craniata</taxon>
        <taxon>Vertebrata</taxon>
        <taxon>Euteleostomi</taxon>
        <taxon>Mammalia</taxon>
        <taxon>Eutheria</taxon>
        <taxon>Laurasiatheria</taxon>
        <taxon>Artiodactyla</taxon>
        <taxon>Tylopoda</taxon>
        <taxon>Camelidae</taxon>
        <taxon>Camelus</taxon>
    </lineage>
</organism>
<dbReference type="InterPro" id="IPR002673">
    <property type="entry name" value="Ribosomal_eL29"/>
</dbReference>
<evidence type="ECO:0000313" key="8">
    <source>
        <dbReference type="Proteomes" id="UP000299084"/>
    </source>
</evidence>
<evidence type="ECO:0000256" key="1">
    <source>
        <dbReference type="ARBA" id="ARBA00010247"/>
    </source>
</evidence>
<dbReference type="GO" id="GO:0022625">
    <property type="term" value="C:cytosolic large ribosomal subunit"/>
    <property type="evidence" value="ECO:0007669"/>
    <property type="project" value="TreeGrafter"/>
</dbReference>
<dbReference type="PANTHER" id="PTHR12884">
    <property type="entry name" value="60S RIBOSOMAL PROTEIN L29"/>
    <property type="match status" value="1"/>
</dbReference>
<feature type="region of interest" description="Disordered" evidence="6">
    <location>
        <begin position="39"/>
        <end position="74"/>
    </location>
</feature>
<sequence>MRIDQTQLNGETLQRWNLLFLKSDRRVRDGSKVLQDLQALAQTLPSPRTTPRTTSPENGTETASKNPNHNDMTLLRGVDPKFLRNMCFAKKHNKKGLKKMQANNAKAMSACAGAIKVLIKPKEVKPKIPQGHSRRLS</sequence>
<evidence type="ECO:0000256" key="2">
    <source>
        <dbReference type="ARBA" id="ARBA00022980"/>
    </source>
</evidence>
<dbReference type="Gene3D" id="6.10.140.1730">
    <property type="match status" value="1"/>
</dbReference>
<evidence type="ECO:0000313" key="7">
    <source>
        <dbReference type="EMBL" id="KAB1262713.1"/>
    </source>
</evidence>
<dbReference type="GO" id="GO:0002181">
    <property type="term" value="P:cytoplasmic translation"/>
    <property type="evidence" value="ECO:0007669"/>
    <property type="project" value="TreeGrafter"/>
</dbReference>
<protein>
    <recommendedName>
        <fullName evidence="4">Large ribosomal subunit protein eL29</fullName>
    </recommendedName>
    <alternativeName>
        <fullName evidence="5">60S ribosomal protein L29</fullName>
    </alternativeName>
</protein>
<dbReference type="Proteomes" id="UP000299084">
    <property type="component" value="Unassembled WGS sequence"/>
</dbReference>
<feature type="compositionally biased region" description="Low complexity" evidence="6">
    <location>
        <begin position="45"/>
        <end position="56"/>
    </location>
</feature>